<feature type="compositionally biased region" description="Polar residues" evidence="1">
    <location>
        <begin position="148"/>
        <end position="165"/>
    </location>
</feature>
<dbReference type="NCBIfam" id="NF045871">
    <property type="entry name" value="MBA_Nterm_para"/>
    <property type="match status" value="1"/>
</dbReference>
<proteinExistence type="predicted"/>
<feature type="chain" id="PRO_5043937219" evidence="2">
    <location>
        <begin position="28"/>
        <end position="584"/>
    </location>
</feature>
<sequence>MKLLKNKKFWAMSLGAIAISTSIVAFAASCSNSNIKSKLSKQLAQTKDGKNYFAVYEIENYTKLTDEEKKSLENLEFGVSVLDKDGKNPVNIKVKGVQKDGKVYVKLPRKPEVNEKLLVVPTKNILKTEALVLNNDNLNYQTVAFEQVPSQKSTSTPENPSTPASTKKDEVVANKITINKIQNGTAIIEVAFSKFELADPNKKDFVLEVKDSVNDGASAISATELVFDANKKILTGKLNGLVSNINYKISKFTLNNNKIKFDLKQEDQQELLNQYIKQAKLNTIINKANKKINIKLQDFSILNSFQDNQPVLTFDIEIKKDSSLQVVHKSLTKNQLLNPNGLEIDLKDKMNKDNVNYDVKLTNVKIANVALNNDNVNNIEQNHISFRHLSTNDIKNSSDKVEAKFSVGLGFDISEKLKNIAFKKLDTNTNKLIDISDPTILRLTFYEYSKDQKVENNLAAPTDKTKISVVEIKKSQLINSSVVSFVKELNKNAKYHMANIAFNQQLLPYLNKQFNVNADFPIDLEKNPIDFNDNKQAGDEKIKKTKESAIKVATAIAKQIVGIDYKGRDIIKNFIELDNVVNKK</sequence>
<dbReference type="PROSITE" id="PS51257">
    <property type="entry name" value="PROKAR_LIPOPROTEIN"/>
    <property type="match status" value="1"/>
</dbReference>
<feature type="signal peptide" evidence="2">
    <location>
        <begin position="1"/>
        <end position="27"/>
    </location>
</feature>
<dbReference type="Proteomes" id="UP000253077">
    <property type="component" value="Unassembled WGS sequence"/>
</dbReference>
<organism evidence="3 4">
    <name type="scientific">Ureaplasma urealyticum</name>
    <name type="common">Ureaplasma urealyticum biotype 2</name>
    <dbReference type="NCBI Taxonomy" id="2130"/>
    <lineage>
        <taxon>Bacteria</taxon>
        <taxon>Bacillati</taxon>
        <taxon>Mycoplasmatota</taxon>
        <taxon>Mycoplasmoidales</taxon>
        <taxon>Mycoplasmoidaceae</taxon>
        <taxon>Ureaplasma</taxon>
    </lineage>
</organism>
<keyword evidence="2" id="KW-0732">Signal</keyword>
<feature type="region of interest" description="Disordered" evidence="1">
    <location>
        <begin position="148"/>
        <end position="168"/>
    </location>
</feature>
<comment type="caution">
    <text evidence="3">The sequence shown here is derived from an EMBL/GenBank/DDBJ whole genome shotgun (WGS) entry which is preliminary data.</text>
</comment>
<dbReference type="RefSeq" id="WP_012560258.1">
    <property type="nucleotide sequence ID" value="NZ_QOKT01000006.1"/>
</dbReference>
<dbReference type="AlphaFoldDB" id="A0AAX1QZA5"/>
<evidence type="ECO:0000313" key="4">
    <source>
        <dbReference type="Proteomes" id="UP000253077"/>
    </source>
</evidence>
<accession>A0AAX1QZA5</accession>
<evidence type="ECO:0000313" key="3">
    <source>
        <dbReference type="EMBL" id="RCJ01332.1"/>
    </source>
</evidence>
<reference evidence="3 4" key="1">
    <citation type="submission" date="2018-07" db="EMBL/GenBank/DDBJ databases">
        <title>Ureaplasma urealyticum 1000 the multidrug-resistant clinical isolate obtained from scrapings of the urogenital tract of a woman with inflammatory diseases of the reproductive organs.</title>
        <authorList>
            <person name="Kolesnikova E.A."/>
            <person name="Alekseeva A.E."/>
            <person name="Brusnigina N.F."/>
            <person name="Makhova M.A."/>
        </authorList>
    </citation>
    <scope>NUCLEOTIDE SEQUENCE [LARGE SCALE GENOMIC DNA]</scope>
    <source>
        <strain evidence="3 4">1000</strain>
    </source>
</reference>
<dbReference type="EMBL" id="QOKT01000006">
    <property type="protein sequence ID" value="RCJ01332.1"/>
    <property type="molecule type" value="Genomic_DNA"/>
</dbReference>
<gene>
    <name evidence="3" type="ORF">DSQ42_00790</name>
</gene>
<evidence type="ECO:0000256" key="1">
    <source>
        <dbReference type="SAM" id="MobiDB-lite"/>
    </source>
</evidence>
<name>A0AAX1QZA5_UREUR</name>
<protein>
    <submittedName>
        <fullName evidence="3">DUF1410 domain-containing protein</fullName>
    </submittedName>
</protein>
<evidence type="ECO:0000256" key="2">
    <source>
        <dbReference type="SAM" id="SignalP"/>
    </source>
</evidence>